<name>A0A364NVP9_9PROT</name>
<dbReference type="RefSeq" id="WP_112146322.1">
    <property type="nucleotide sequence ID" value="NZ_PGTO01000014.1"/>
</dbReference>
<evidence type="ECO:0000313" key="2">
    <source>
        <dbReference type="Proteomes" id="UP000251075"/>
    </source>
</evidence>
<accession>A0A364NVP9</accession>
<proteinExistence type="predicted"/>
<comment type="caution">
    <text evidence="1">The sequence shown here is derived from an EMBL/GenBank/DDBJ whole genome shotgun (WGS) entry which is preliminary data.</text>
</comment>
<evidence type="ECO:0008006" key="3">
    <source>
        <dbReference type="Google" id="ProtNLM"/>
    </source>
</evidence>
<gene>
    <name evidence="1" type="ORF">CU669_15490</name>
</gene>
<dbReference type="PROSITE" id="PS51257">
    <property type="entry name" value="PROKAR_LIPOPROTEIN"/>
    <property type="match status" value="1"/>
</dbReference>
<reference evidence="1 2" key="1">
    <citation type="submission" date="2017-11" db="EMBL/GenBank/DDBJ databases">
        <title>Draft genome sequence of magnetotactic bacterium Magnetospirillum kuznetsovii LBB-42.</title>
        <authorList>
            <person name="Grouzdev D.S."/>
            <person name="Rysina M.S."/>
            <person name="Baslerov R.V."/>
            <person name="Koziaeva V."/>
        </authorList>
    </citation>
    <scope>NUCLEOTIDE SEQUENCE [LARGE SCALE GENOMIC DNA]</scope>
    <source>
        <strain evidence="1 2">LBB-42</strain>
    </source>
</reference>
<evidence type="ECO:0000313" key="1">
    <source>
        <dbReference type="EMBL" id="RAU20987.1"/>
    </source>
</evidence>
<protein>
    <recommendedName>
        <fullName evidence="3">Lipoprotein</fullName>
    </recommendedName>
</protein>
<dbReference type="Proteomes" id="UP000251075">
    <property type="component" value="Unassembled WGS sequence"/>
</dbReference>
<dbReference type="OrthoDB" id="7349153at2"/>
<sequence>MRFSMDRATPCGWKKLTVLAVALVLTACANGKVSSYGKIDHAEMTAIVPPGHYGIIGALKEALIKEGWKVIVSAGDEKFIGKVIPEIDITRTRERSSRYTFTVEQHVWNVCAAGENAVEYDITIVDNRSGSEVASITGRGDCWAGRNDAQISKAIGAL</sequence>
<dbReference type="EMBL" id="PGTO01000014">
    <property type="protein sequence ID" value="RAU20987.1"/>
    <property type="molecule type" value="Genomic_DNA"/>
</dbReference>
<keyword evidence="2" id="KW-1185">Reference proteome</keyword>
<organism evidence="1 2">
    <name type="scientific">Paramagnetospirillum kuznetsovii</name>
    <dbReference type="NCBI Taxonomy" id="2053833"/>
    <lineage>
        <taxon>Bacteria</taxon>
        <taxon>Pseudomonadati</taxon>
        <taxon>Pseudomonadota</taxon>
        <taxon>Alphaproteobacteria</taxon>
        <taxon>Rhodospirillales</taxon>
        <taxon>Magnetospirillaceae</taxon>
        <taxon>Paramagnetospirillum</taxon>
    </lineage>
</organism>
<dbReference type="AlphaFoldDB" id="A0A364NVP9"/>